<feature type="transmembrane region" description="Helical" evidence="1">
    <location>
        <begin position="9"/>
        <end position="27"/>
    </location>
</feature>
<reference evidence="3 4" key="1">
    <citation type="submission" date="2021-12" db="EMBL/GenBank/DDBJ databases">
        <title>Genome sequencing of bacteria with rrn-lacking chromosome and rrn-plasmid.</title>
        <authorList>
            <person name="Anda M."/>
            <person name="Iwasaki W."/>
        </authorList>
    </citation>
    <scope>NUCLEOTIDE SEQUENCE [LARGE SCALE GENOMIC DNA]</scope>
    <source>
        <strain evidence="3 4">NBRC 101262</strain>
    </source>
</reference>
<dbReference type="SUPFAM" id="SSF103481">
    <property type="entry name" value="Multidrug resistance efflux transporter EmrE"/>
    <property type="match status" value="1"/>
</dbReference>
<proteinExistence type="predicted"/>
<dbReference type="InterPro" id="IPR000620">
    <property type="entry name" value="EamA_dom"/>
</dbReference>
<gene>
    <name evidence="3" type="ORF">PEPS_17170</name>
</gene>
<feature type="transmembrane region" description="Helical" evidence="1">
    <location>
        <begin position="99"/>
        <end position="118"/>
    </location>
</feature>
<evidence type="ECO:0000256" key="1">
    <source>
        <dbReference type="SAM" id="Phobius"/>
    </source>
</evidence>
<feature type="transmembrane region" description="Helical" evidence="1">
    <location>
        <begin position="188"/>
        <end position="209"/>
    </location>
</feature>
<accession>A0ABM7VES9</accession>
<keyword evidence="1" id="KW-0812">Transmembrane</keyword>
<dbReference type="Proteomes" id="UP001354989">
    <property type="component" value="Chromosome"/>
</dbReference>
<feature type="transmembrane region" description="Helical" evidence="1">
    <location>
        <begin position="39"/>
        <end position="57"/>
    </location>
</feature>
<feature type="transmembrane region" description="Helical" evidence="1">
    <location>
        <begin position="69"/>
        <end position="87"/>
    </location>
</feature>
<feature type="domain" description="EamA" evidence="2">
    <location>
        <begin position="8"/>
        <end position="141"/>
    </location>
</feature>
<name>A0ABM7VES9_9BACT</name>
<dbReference type="RefSeq" id="WP_338396791.1">
    <property type="nucleotide sequence ID" value="NZ_AP025292.1"/>
</dbReference>
<dbReference type="InterPro" id="IPR037185">
    <property type="entry name" value="EmrE-like"/>
</dbReference>
<sequence length="320" mass="35518">MDQSQSQKGILLACTTAFLWGFLSLAIKYATNFIPPTTIIWARFTIAFIAMFLYFLWKSPQTLKILIKPPFLLVVATVALSCNYLGYTMGIDLISPAGAQVIIQLGPMLLAVGGVVFFKEQLSRAQLMGFAIVTVGFFLFFRHQVNDLFAGQEDTFIYGALWVVFGAVTWATYALLQKKLVIDHPPQQLNLFLYGLPALLYIPSTSFTAIGQLDIMGWALLLFLGLNTLVAYGCLASALKYTEANKVSVIITLNPVITFICLAIMQAFQIEWITVPKMDIFTAFSGLIILFGVAIVVGSKKLKKKDLKDKEIKLSETHKE</sequence>
<dbReference type="Pfam" id="PF00892">
    <property type="entry name" value="EamA"/>
    <property type="match status" value="2"/>
</dbReference>
<feature type="transmembrane region" description="Helical" evidence="1">
    <location>
        <begin position="280"/>
        <end position="298"/>
    </location>
</feature>
<evidence type="ECO:0000259" key="2">
    <source>
        <dbReference type="Pfam" id="PF00892"/>
    </source>
</evidence>
<evidence type="ECO:0000313" key="4">
    <source>
        <dbReference type="Proteomes" id="UP001354989"/>
    </source>
</evidence>
<feature type="domain" description="EamA" evidence="2">
    <location>
        <begin position="158"/>
        <end position="290"/>
    </location>
</feature>
<feature type="transmembrane region" description="Helical" evidence="1">
    <location>
        <begin position="247"/>
        <end position="268"/>
    </location>
</feature>
<organism evidence="3 4">
    <name type="scientific">Persicobacter psychrovividus</name>
    <dbReference type="NCBI Taxonomy" id="387638"/>
    <lineage>
        <taxon>Bacteria</taxon>
        <taxon>Pseudomonadati</taxon>
        <taxon>Bacteroidota</taxon>
        <taxon>Cytophagia</taxon>
        <taxon>Cytophagales</taxon>
        <taxon>Persicobacteraceae</taxon>
        <taxon>Persicobacter</taxon>
    </lineage>
</organism>
<feature type="transmembrane region" description="Helical" evidence="1">
    <location>
        <begin position="215"/>
        <end position="235"/>
    </location>
</feature>
<feature type="transmembrane region" description="Helical" evidence="1">
    <location>
        <begin position="125"/>
        <end position="143"/>
    </location>
</feature>
<keyword evidence="1" id="KW-0472">Membrane</keyword>
<keyword evidence="4" id="KW-1185">Reference proteome</keyword>
<feature type="transmembrane region" description="Helical" evidence="1">
    <location>
        <begin position="155"/>
        <end position="176"/>
    </location>
</feature>
<keyword evidence="1" id="KW-1133">Transmembrane helix</keyword>
<evidence type="ECO:0000313" key="3">
    <source>
        <dbReference type="EMBL" id="BDC99436.1"/>
    </source>
</evidence>
<protein>
    <recommendedName>
        <fullName evidence="2">EamA domain-containing protein</fullName>
    </recommendedName>
</protein>
<dbReference type="PANTHER" id="PTHR22911:SF134">
    <property type="entry name" value="DMT FAMILY TRANSPORTER"/>
    <property type="match status" value="1"/>
</dbReference>
<dbReference type="PANTHER" id="PTHR22911">
    <property type="entry name" value="ACYL-MALONYL CONDENSING ENZYME-RELATED"/>
    <property type="match status" value="1"/>
</dbReference>
<dbReference type="EMBL" id="AP025292">
    <property type="protein sequence ID" value="BDC99436.1"/>
    <property type="molecule type" value="Genomic_DNA"/>
</dbReference>